<dbReference type="PATRIC" id="fig|47500.12.peg.4707"/>
<keyword evidence="5 7" id="KW-1133">Transmembrane helix</keyword>
<proteinExistence type="inferred from homology"/>
<accession>A0A0D1WBN9</accession>
<dbReference type="OrthoDB" id="9027281at2"/>
<evidence type="ECO:0000256" key="5">
    <source>
        <dbReference type="ARBA" id="ARBA00022989"/>
    </source>
</evidence>
<dbReference type="GeneID" id="42305810"/>
<feature type="transmembrane region" description="Helical" evidence="7">
    <location>
        <begin position="118"/>
        <end position="139"/>
    </location>
</feature>
<dbReference type="Proteomes" id="UP000037269">
    <property type="component" value="Unassembled WGS sequence"/>
</dbReference>
<keyword evidence="10" id="KW-1185">Reference proteome</keyword>
<dbReference type="STRING" id="47500.AF333_11515"/>
<reference evidence="9 11" key="2">
    <citation type="submission" date="2016-10" db="EMBL/GenBank/DDBJ databases">
        <authorList>
            <person name="de Groot N.N."/>
        </authorList>
    </citation>
    <scope>NUCLEOTIDE SEQUENCE [LARGE SCALE GENOMIC DNA]</scope>
    <source>
        <strain evidence="9 11">DSM 2895</strain>
    </source>
</reference>
<organism evidence="8 10">
    <name type="scientific">Aneurinibacillus migulanus</name>
    <name type="common">Bacillus migulanus</name>
    <dbReference type="NCBI Taxonomy" id="47500"/>
    <lineage>
        <taxon>Bacteria</taxon>
        <taxon>Bacillati</taxon>
        <taxon>Bacillota</taxon>
        <taxon>Bacilli</taxon>
        <taxon>Bacillales</taxon>
        <taxon>Paenibacillaceae</taxon>
        <taxon>Aneurinibacillus group</taxon>
        <taxon>Aneurinibacillus</taxon>
    </lineage>
</organism>
<sequence>MKERFIFLFHILFIFLKIGPTTFGGGYAIVPLIEREVVRQRKWMNEQELADVFVVAGSAPGAVAVNAAVMVGHRLGGVSGAIFAMLGIVLPTVLIMIALSLFFIMFKDNHIVEAAFKGLRSATVALIAYAAYKMWLASILDKTTFFLFVSAVLLLLVFGIHPAFVIAGGAISGIVIYKIRKSIRIKARLKKREKGNHPFEM</sequence>
<dbReference type="GO" id="GO:0005886">
    <property type="term" value="C:plasma membrane"/>
    <property type="evidence" value="ECO:0007669"/>
    <property type="project" value="UniProtKB-SubCell"/>
</dbReference>
<keyword evidence="3" id="KW-1003">Cell membrane</keyword>
<dbReference type="GO" id="GO:0015109">
    <property type="term" value="F:chromate transmembrane transporter activity"/>
    <property type="evidence" value="ECO:0007669"/>
    <property type="project" value="InterPro"/>
</dbReference>
<evidence type="ECO:0000313" key="9">
    <source>
        <dbReference type="EMBL" id="SDJ20229.1"/>
    </source>
</evidence>
<dbReference type="PANTHER" id="PTHR43663">
    <property type="entry name" value="CHROMATE TRANSPORT PROTEIN-RELATED"/>
    <property type="match status" value="1"/>
</dbReference>
<evidence type="ECO:0000256" key="4">
    <source>
        <dbReference type="ARBA" id="ARBA00022692"/>
    </source>
</evidence>
<dbReference type="Pfam" id="PF02417">
    <property type="entry name" value="Chromate_transp"/>
    <property type="match status" value="1"/>
</dbReference>
<protein>
    <submittedName>
        <fullName evidence="9">Chromate transporter</fullName>
    </submittedName>
</protein>
<comment type="similarity">
    <text evidence="2">Belongs to the chromate ion transporter (CHR) (TC 2.A.51) family.</text>
</comment>
<dbReference type="RefSeq" id="WP_043064444.1">
    <property type="nucleotide sequence ID" value="NZ_BJOA01000150.1"/>
</dbReference>
<name>A0A0D1WBN9_ANEMI</name>
<keyword evidence="4 7" id="KW-0812">Transmembrane</keyword>
<feature type="transmembrane region" description="Helical" evidence="7">
    <location>
        <begin position="49"/>
        <end position="69"/>
    </location>
</feature>
<feature type="transmembrane region" description="Helical" evidence="7">
    <location>
        <begin position="81"/>
        <end position="106"/>
    </location>
</feature>
<evidence type="ECO:0000256" key="1">
    <source>
        <dbReference type="ARBA" id="ARBA00004651"/>
    </source>
</evidence>
<evidence type="ECO:0000313" key="10">
    <source>
        <dbReference type="Proteomes" id="UP000037269"/>
    </source>
</evidence>
<comment type="subcellular location">
    <subcellularLocation>
        <location evidence="1">Cell membrane</location>
        <topology evidence="1">Multi-pass membrane protein</topology>
    </subcellularLocation>
</comment>
<evidence type="ECO:0000256" key="7">
    <source>
        <dbReference type="SAM" id="Phobius"/>
    </source>
</evidence>
<dbReference type="AlphaFoldDB" id="A0A0D1WBN9"/>
<feature type="transmembrane region" description="Helical" evidence="7">
    <location>
        <begin position="6"/>
        <end position="29"/>
    </location>
</feature>
<gene>
    <name evidence="8" type="ORF">AF333_11515</name>
    <name evidence="9" type="ORF">SAMN04487909_113131</name>
</gene>
<dbReference type="InterPro" id="IPR003370">
    <property type="entry name" value="Chromate_transpt"/>
</dbReference>
<evidence type="ECO:0000256" key="3">
    <source>
        <dbReference type="ARBA" id="ARBA00022475"/>
    </source>
</evidence>
<dbReference type="InterPro" id="IPR052518">
    <property type="entry name" value="CHR_Transporter"/>
</dbReference>
<dbReference type="EMBL" id="LGUG01000004">
    <property type="protein sequence ID" value="KON96021.1"/>
    <property type="molecule type" value="Genomic_DNA"/>
</dbReference>
<reference evidence="8 10" key="1">
    <citation type="submission" date="2015-07" db="EMBL/GenBank/DDBJ databases">
        <title>Fjat-14205 dsm 2895.</title>
        <authorList>
            <person name="Liu B."/>
            <person name="Wang J."/>
            <person name="Zhu Y."/>
            <person name="Liu G."/>
            <person name="Chen Q."/>
            <person name="Chen Z."/>
            <person name="Lan J."/>
            <person name="Che J."/>
            <person name="Ge C."/>
            <person name="Shi H."/>
            <person name="Pan Z."/>
            <person name="Liu X."/>
        </authorList>
    </citation>
    <scope>NUCLEOTIDE SEQUENCE [LARGE SCALE GENOMIC DNA]</scope>
    <source>
        <strain evidence="8 10">DSM 2895</strain>
    </source>
</reference>
<evidence type="ECO:0000256" key="6">
    <source>
        <dbReference type="ARBA" id="ARBA00023136"/>
    </source>
</evidence>
<keyword evidence="6 7" id="KW-0472">Membrane</keyword>
<evidence type="ECO:0000256" key="2">
    <source>
        <dbReference type="ARBA" id="ARBA00005262"/>
    </source>
</evidence>
<dbReference type="EMBL" id="FNED01000013">
    <property type="protein sequence ID" value="SDJ20229.1"/>
    <property type="molecule type" value="Genomic_DNA"/>
</dbReference>
<dbReference type="Proteomes" id="UP000182836">
    <property type="component" value="Unassembled WGS sequence"/>
</dbReference>
<feature type="transmembrane region" description="Helical" evidence="7">
    <location>
        <begin position="145"/>
        <end position="177"/>
    </location>
</feature>
<evidence type="ECO:0000313" key="11">
    <source>
        <dbReference type="Proteomes" id="UP000182836"/>
    </source>
</evidence>
<dbReference type="PANTHER" id="PTHR43663:SF2">
    <property type="entry name" value="CHROMATE TRANSPORT PROTEIN-RELATED"/>
    <property type="match status" value="1"/>
</dbReference>
<evidence type="ECO:0000313" key="8">
    <source>
        <dbReference type="EMBL" id="KON96021.1"/>
    </source>
</evidence>